<name>A0A927MDW8_9ACTN</name>
<reference evidence="1" key="1">
    <citation type="submission" date="2020-10" db="EMBL/GenBank/DDBJ databases">
        <title>Sequencing the genomes of 1000 actinobacteria strains.</title>
        <authorList>
            <person name="Klenk H.-P."/>
        </authorList>
    </citation>
    <scope>NUCLEOTIDE SEQUENCE</scope>
    <source>
        <strain evidence="1">DSM 46832</strain>
    </source>
</reference>
<keyword evidence="2" id="KW-1185">Reference proteome</keyword>
<evidence type="ECO:0000313" key="2">
    <source>
        <dbReference type="Proteomes" id="UP000649753"/>
    </source>
</evidence>
<evidence type="ECO:0008006" key="3">
    <source>
        <dbReference type="Google" id="ProtNLM"/>
    </source>
</evidence>
<proteinExistence type="predicted"/>
<dbReference type="RefSeq" id="WP_192770427.1">
    <property type="nucleotide sequence ID" value="NZ_JADBEB010000001.1"/>
</dbReference>
<evidence type="ECO:0000313" key="1">
    <source>
        <dbReference type="EMBL" id="MBE1491331.1"/>
    </source>
</evidence>
<dbReference type="InterPro" id="IPR028961">
    <property type="entry name" value="Imm21"/>
</dbReference>
<organism evidence="1 2">
    <name type="scientific">Plantactinospora soyae</name>
    <dbReference type="NCBI Taxonomy" id="1544732"/>
    <lineage>
        <taxon>Bacteria</taxon>
        <taxon>Bacillati</taxon>
        <taxon>Actinomycetota</taxon>
        <taxon>Actinomycetes</taxon>
        <taxon>Micromonosporales</taxon>
        <taxon>Micromonosporaceae</taxon>
        <taxon>Plantactinospora</taxon>
    </lineage>
</organism>
<dbReference type="Pfam" id="PF15589">
    <property type="entry name" value="Imm21"/>
    <property type="match status" value="1"/>
</dbReference>
<sequence>MMDEEYLHWIESAGGPLVVLAAPDLPDWTGSEGPDYDRACEVAGYLGLIEWGSAGHQRIGLVIGDEPLRTTFVPDLRCILQWHYAPSAHQLVDAARNSAKSGLVWEEGPTFELAERAVVFDAAATGTSLGDDEMILPSFGAGRYACATAEFAFEDAVAGRLHRLIRLD</sequence>
<dbReference type="Proteomes" id="UP000649753">
    <property type="component" value="Unassembled WGS sequence"/>
</dbReference>
<dbReference type="EMBL" id="JADBEB010000001">
    <property type="protein sequence ID" value="MBE1491331.1"/>
    <property type="molecule type" value="Genomic_DNA"/>
</dbReference>
<accession>A0A927MDW8</accession>
<gene>
    <name evidence="1" type="ORF">H4W31_006969</name>
</gene>
<protein>
    <recommendedName>
        <fullName evidence="3">Immunity protein 21 of polymorphic toxin system</fullName>
    </recommendedName>
</protein>
<dbReference type="AlphaFoldDB" id="A0A927MDW8"/>
<comment type="caution">
    <text evidence="1">The sequence shown here is derived from an EMBL/GenBank/DDBJ whole genome shotgun (WGS) entry which is preliminary data.</text>
</comment>